<dbReference type="PANTHER" id="PTHR30213:SF0">
    <property type="entry name" value="UPF0761 MEMBRANE PROTEIN YIHY"/>
    <property type="match status" value="1"/>
</dbReference>
<dbReference type="InterPro" id="IPR017039">
    <property type="entry name" value="Virul_fac_BrkB"/>
</dbReference>
<feature type="transmembrane region" description="Helical" evidence="7">
    <location>
        <begin position="236"/>
        <end position="258"/>
    </location>
</feature>
<keyword evidence="2" id="KW-1003">Cell membrane</keyword>
<dbReference type="AlphaFoldDB" id="A0A1H3TMQ3"/>
<feature type="transmembrane region" description="Helical" evidence="7">
    <location>
        <begin position="270"/>
        <end position="292"/>
    </location>
</feature>
<organism evidence="8 9">
    <name type="scientific">Jannaschia faecimaris</name>
    <dbReference type="NCBI Taxonomy" id="1244108"/>
    <lineage>
        <taxon>Bacteria</taxon>
        <taxon>Pseudomonadati</taxon>
        <taxon>Pseudomonadota</taxon>
        <taxon>Alphaproteobacteria</taxon>
        <taxon>Rhodobacterales</taxon>
        <taxon>Roseobacteraceae</taxon>
        <taxon>Jannaschia</taxon>
    </lineage>
</organism>
<dbReference type="Pfam" id="PF03631">
    <property type="entry name" value="Virul_fac_BrkB"/>
    <property type="match status" value="1"/>
</dbReference>
<keyword evidence="3 7" id="KW-0812">Transmembrane</keyword>
<dbReference type="PANTHER" id="PTHR30213">
    <property type="entry name" value="INNER MEMBRANE PROTEIN YHJD"/>
    <property type="match status" value="1"/>
</dbReference>
<reference evidence="9" key="1">
    <citation type="submission" date="2016-10" db="EMBL/GenBank/DDBJ databases">
        <authorList>
            <person name="Varghese N."/>
            <person name="Submissions S."/>
        </authorList>
    </citation>
    <scope>NUCLEOTIDE SEQUENCE [LARGE SCALE GENOMIC DNA]</scope>
    <source>
        <strain evidence="9">DSM 100420</strain>
    </source>
</reference>
<evidence type="ECO:0000256" key="1">
    <source>
        <dbReference type="ARBA" id="ARBA00004651"/>
    </source>
</evidence>
<dbReference type="Proteomes" id="UP000198914">
    <property type="component" value="Unassembled WGS sequence"/>
</dbReference>
<sequence>MKRDRPATTNEAIAAEPGRGRDAVGPTEIPRKGWLDITKRLKAEIAKDNLSLIAAGVAFYSLLAIFPAITALMSIAGLMYRPEELVFVLEGAAGIVPPDVSRILLEQAQSVAGSGGGGLTLGLALGLGLALWSGSNGVGSLIQGLNVAYGERETRGFVGLKLRTIGMTVVMMLGLLLATSLIVVVPIGLAVAVLPPQVERVVQLVAYVPLALIFVAGVSGLYRWGPDRARAKWRWLTPGAVAASALWLAASVGFSVYVQTFGSYNETFGSIAGVIVLLMWLWLSALVVLLGAKLNAEMEAQTARDSTKGPREPMGHRKAVKADELGHAS</sequence>
<dbReference type="GO" id="GO:0005886">
    <property type="term" value="C:plasma membrane"/>
    <property type="evidence" value="ECO:0007669"/>
    <property type="project" value="UniProtKB-SubCell"/>
</dbReference>
<dbReference type="PIRSF" id="PIRSF035875">
    <property type="entry name" value="RNase_BN"/>
    <property type="match status" value="1"/>
</dbReference>
<evidence type="ECO:0000256" key="6">
    <source>
        <dbReference type="SAM" id="MobiDB-lite"/>
    </source>
</evidence>
<evidence type="ECO:0000313" key="8">
    <source>
        <dbReference type="EMBL" id="SDZ51091.1"/>
    </source>
</evidence>
<gene>
    <name evidence="8" type="ORF">SAMN05444004_11829</name>
</gene>
<feature type="region of interest" description="Disordered" evidence="6">
    <location>
        <begin position="301"/>
        <end position="329"/>
    </location>
</feature>
<name>A0A1H3TMQ3_9RHOB</name>
<feature type="region of interest" description="Disordered" evidence="6">
    <location>
        <begin position="1"/>
        <end position="25"/>
    </location>
</feature>
<accession>A0A1H3TMQ3</accession>
<feature type="compositionally biased region" description="Basic and acidic residues" evidence="6">
    <location>
        <begin position="305"/>
        <end position="329"/>
    </location>
</feature>
<evidence type="ECO:0000256" key="5">
    <source>
        <dbReference type="ARBA" id="ARBA00023136"/>
    </source>
</evidence>
<dbReference type="EMBL" id="FNPX01000018">
    <property type="protein sequence ID" value="SDZ51091.1"/>
    <property type="molecule type" value="Genomic_DNA"/>
</dbReference>
<dbReference type="OrthoDB" id="9781030at2"/>
<dbReference type="RefSeq" id="WP_092647460.1">
    <property type="nucleotide sequence ID" value="NZ_FNPX01000018.1"/>
</dbReference>
<feature type="transmembrane region" description="Helical" evidence="7">
    <location>
        <begin position="50"/>
        <end position="80"/>
    </location>
</feature>
<keyword evidence="9" id="KW-1185">Reference proteome</keyword>
<evidence type="ECO:0000256" key="4">
    <source>
        <dbReference type="ARBA" id="ARBA00022989"/>
    </source>
</evidence>
<evidence type="ECO:0000313" key="9">
    <source>
        <dbReference type="Proteomes" id="UP000198914"/>
    </source>
</evidence>
<dbReference type="NCBIfam" id="TIGR00765">
    <property type="entry name" value="yihY_not_rbn"/>
    <property type="match status" value="1"/>
</dbReference>
<feature type="transmembrane region" description="Helical" evidence="7">
    <location>
        <begin position="204"/>
        <end position="224"/>
    </location>
</feature>
<dbReference type="STRING" id="1244108.SAMN05444004_11829"/>
<keyword evidence="5 7" id="KW-0472">Membrane</keyword>
<evidence type="ECO:0000256" key="2">
    <source>
        <dbReference type="ARBA" id="ARBA00022475"/>
    </source>
</evidence>
<proteinExistence type="predicted"/>
<protein>
    <submittedName>
        <fullName evidence="8">Membrane protein</fullName>
    </submittedName>
</protein>
<feature type="transmembrane region" description="Helical" evidence="7">
    <location>
        <begin position="169"/>
        <end position="192"/>
    </location>
</feature>
<keyword evidence="4 7" id="KW-1133">Transmembrane helix</keyword>
<evidence type="ECO:0000256" key="3">
    <source>
        <dbReference type="ARBA" id="ARBA00022692"/>
    </source>
</evidence>
<comment type="subcellular location">
    <subcellularLocation>
        <location evidence="1">Cell membrane</location>
        <topology evidence="1">Multi-pass membrane protein</topology>
    </subcellularLocation>
</comment>
<evidence type="ECO:0000256" key="7">
    <source>
        <dbReference type="SAM" id="Phobius"/>
    </source>
</evidence>